<evidence type="ECO:0000313" key="5">
    <source>
        <dbReference type="Proteomes" id="UP001143463"/>
    </source>
</evidence>
<keyword evidence="2" id="KW-0808">Transferase</keyword>
<dbReference type="InterPro" id="IPR029063">
    <property type="entry name" value="SAM-dependent_MTases_sf"/>
</dbReference>
<sequence length="223" mass="23659">MIESAYLSDTRSGYDAIARSYEETFRSELADSPLDRAVLAGFAGLVTDRHPDGRLIEVGSGPGHVTAHLRELGLAIRGIDLSAAMVDLARRAYPDVTFDVGDMGALDASDASLAGLVAWYSIIHVPPAHLPAVFAEFHRVLEDGGHLLVAFQVGDDVLHFDEAFGHRVSLDFHRLRPDAVAVLLDEAGFDVVATLVRAPAPASAATKIPQASLIACKRPAAAG</sequence>
<organism evidence="4 5">
    <name type="scientific">Pseudonocardia halophobica</name>
    <dbReference type="NCBI Taxonomy" id="29401"/>
    <lineage>
        <taxon>Bacteria</taxon>
        <taxon>Bacillati</taxon>
        <taxon>Actinomycetota</taxon>
        <taxon>Actinomycetes</taxon>
        <taxon>Pseudonocardiales</taxon>
        <taxon>Pseudonocardiaceae</taxon>
        <taxon>Pseudonocardia</taxon>
    </lineage>
</organism>
<dbReference type="RefSeq" id="WP_037051715.1">
    <property type="nucleotide sequence ID" value="NZ_BAAAUZ010000056.1"/>
</dbReference>
<name>A0A9W6L8X7_9PSEU</name>
<feature type="domain" description="Methyltransferase" evidence="3">
    <location>
        <begin position="56"/>
        <end position="145"/>
    </location>
</feature>
<gene>
    <name evidence="4" type="ORF">GCM10017577_62720</name>
</gene>
<dbReference type="CDD" id="cd02440">
    <property type="entry name" value="AdoMet_MTases"/>
    <property type="match status" value="1"/>
</dbReference>
<evidence type="ECO:0000256" key="1">
    <source>
        <dbReference type="ARBA" id="ARBA00022603"/>
    </source>
</evidence>
<dbReference type="Gene3D" id="3.40.50.150">
    <property type="entry name" value="Vaccinia Virus protein VP39"/>
    <property type="match status" value="1"/>
</dbReference>
<dbReference type="GO" id="GO:0032259">
    <property type="term" value="P:methylation"/>
    <property type="evidence" value="ECO:0007669"/>
    <property type="project" value="UniProtKB-KW"/>
</dbReference>
<dbReference type="Proteomes" id="UP001143463">
    <property type="component" value="Unassembled WGS sequence"/>
</dbReference>
<keyword evidence="5" id="KW-1185">Reference proteome</keyword>
<dbReference type="SUPFAM" id="SSF53335">
    <property type="entry name" value="S-adenosyl-L-methionine-dependent methyltransferases"/>
    <property type="match status" value="1"/>
</dbReference>
<dbReference type="EMBL" id="BSFQ01000041">
    <property type="protein sequence ID" value="GLL15123.1"/>
    <property type="molecule type" value="Genomic_DNA"/>
</dbReference>
<comment type="caution">
    <text evidence="4">The sequence shown here is derived from an EMBL/GenBank/DDBJ whole genome shotgun (WGS) entry which is preliminary data.</text>
</comment>
<keyword evidence="1 4" id="KW-0489">Methyltransferase</keyword>
<dbReference type="GO" id="GO:0008168">
    <property type="term" value="F:methyltransferase activity"/>
    <property type="evidence" value="ECO:0007669"/>
    <property type="project" value="UniProtKB-KW"/>
</dbReference>
<reference evidence="4" key="1">
    <citation type="journal article" date="2014" name="Int. J. Syst. Evol. Microbiol.">
        <title>Complete genome sequence of Corynebacterium casei LMG S-19264T (=DSM 44701T), isolated from a smear-ripened cheese.</title>
        <authorList>
            <consortium name="US DOE Joint Genome Institute (JGI-PGF)"/>
            <person name="Walter F."/>
            <person name="Albersmeier A."/>
            <person name="Kalinowski J."/>
            <person name="Ruckert C."/>
        </authorList>
    </citation>
    <scope>NUCLEOTIDE SEQUENCE</scope>
    <source>
        <strain evidence="4">VKM Ac-1069</strain>
    </source>
</reference>
<dbReference type="PANTHER" id="PTHR43861">
    <property type="entry name" value="TRANS-ACONITATE 2-METHYLTRANSFERASE-RELATED"/>
    <property type="match status" value="1"/>
</dbReference>
<evidence type="ECO:0000313" key="4">
    <source>
        <dbReference type="EMBL" id="GLL15123.1"/>
    </source>
</evidence>
<accession>A0A9W6L8X7</accession>
<proteinExistence type="predicted"/>
<evidence type="ECO:0000259" key="3">
    <source>
        <dbReference type="Pfam" id="PF13649"/>
    </source>
</evidence>
<dbReference type="PANTHER" id="PTHR43861:SF1">
    <property type="entry name" value="TRANS-ACONITATE 2-METHYLTRANSFERASE"/>
    <property type="match status" value="1"/>
</dbReference>
<dbReference type="Pfam" id="PF13649">
    <property type="entry name" value="Methyltransf_25"/>
    <property type="match status" value="1"/>
</dbReference>
<evidence type="ECO:0000256" key="2">
    <source>
        <dbReference type="ARBA" id="ARBA00022679"/>
    </source>
</evidence>
<dbReference type="AlphaFoldDB" id="A0A9W6L8X7"/>
<dbReference type="InterPro" id="IPR041698">
    <property type="entry name" value="Methyltransf_25"/>
</dbReference>
<protein>
    <submittedName>
        <fullName evidence="4">Methyltransferase</fullName>
    </submittedName>
</protein>
<reference evidence="4" key="2">
    <citation type="submission" date="2023-01" db="EMBL/GenBank/DDBJ databases">
        <authorList>
            <person name="Sun Q."/>
            <person name="Evtushenko L."/>
        </authorList>
    </citation>
    <scope>NUCLEOTIDE SEQUENCE</scope>
    <source>
        <strain evidence="4">VKM Ac-1069</strain>
    </source>
</reference>